<name>A0ABN5GXN3_9FIRM</name>
<evidence type="ECO:0000313" key="1">
    <source>
        <dbReference type="EMBL" id="AUW93267.1"/>
    </source>
</evidence>
<reference evidence="1 2" key="1">
    <citation type="journal article" date="2019" name="Sci. Rep.">
        <title>Sulfobacillus thermotolerans: new insights into resistance and metabolic capacities of acidophilic chemolithotrophs.</title>
        <authorList>
            <person name="Panyushkina A.E."/>
            <person name="Babenko V.V."/>
            <person name="Nikitina A.S."/>
            <person name="Selezneva O.V."/>
            <person name="Tsaplina I.A."/>
            <person name="Letarova M.A."/>
            <person name="Kostryukova E.S."/>
            <person name="Letarov A.V."/>
        </authorList>
    </citation>
    <scope>NUCLEOTIDE SEQUENCE [LARGE SCALE GENOMIC DNA]</scope>
    <source>
        <strain evidence="1 2">Kr1</strain>
    </source>
</reference>
<keyword evidence="2" id="KW-1185">Reference proteome</keyword>
<dbReference type="Proteomes" id="UP000325292">
    <property type="component" value="Chromosome"/>
</dbReference>
<evidence type="ECO:0008006" key="3">
    <source>
        <dbReference type="Google" id="ProtNLM"/>
    </source>
</evidence>
<dbReference type="Gene3D" id="3.20.20.370">
    <property type="entry name" value="Glycoside hydrolase/deacetylase"/>
    <property type="match status" value="1"/>
</dbReference>
<gene>
    <name evidence="1" type="ORF">BXT84_04295</name>
</gene>
<evidence type="ECO:0000313" key="2">
    <source>
        <dbReference type="Proteomes" id="UP000325292"/>
    </source>
</evidence>
<protein>
    <recommendedName>
        <fullName evidence="3">NodB homology domain-containing protein</fullName>
    </recommendedName>
</protein>
<accession>A0ABN5GXN3</accession>
<sequence>MSVYGLIRFDIEDFITPESDEGLAAVLAAMEAFDMPGSYGLVGKKVQSLKSHHREDLLAKLGKQPSIGFHSLSHSEHPTLSEDLADRPYEEGVERFIAREKPGVQWVTELVGPPAYFTQPGGNWVPQACDALPQLQMPIFFSDAWNSYLVTSPQPMWIEDILHLSPPVATPKPFAMNLPDNLEDAVAMIHREAQMRRSGDIFMVMVHPTELMTTKFWDAVNFSFGATNSTLRPAPLRSRTDRDQAARAFYAYIKEIHQISGIEWLDVNSLANRLVPLGAPRLLDLTTLRTSVASHGLGPVVIADESYSAADLVVATALSMTGAPLGTRLPRVRAPRDWRSEENRQSADGERMPIDTVLSGARQIVNHVEKTHRLPGTVILGTSAVTIQDWMRTALAQFAPHTTSTVPLTFLNFVKEPNALHWDWPIFPPDFRPVGLWEDTRRLAWSLKYSQYRT</sequence>
<organism evidence="1 2">
    <name type="scientific">Sulfobacillus thermotolerans</name>
    <dbReference type="NCBI Taxonomy" id="338644"/>
    <lineage>
        <taxon>Bacteria</taxon>
        <taxon>Bacillati</taxon>
        <taxon>Bacillota</taxon>
        <taxon>Clostridia</taxon>
        <taxon>Eubacteriales</taxon>
        <taxon>Clostridiales Family XVII. Incertae Sedis</taxon>
        <taxon>Sulfobacillus</taxon>
    </lineage>
</organism>
<dbReference type="EMBL" id="CP019454">
    <property type="protein sequence ID" value="AUW93267.1"/>
    <property type="molecule type" value="Genomic_DNA"/>
</dbReference>
<proteinExistence type="predicted"/>